<gene>
    <name evidence="1" type="ordered locus">Cycma_0882</name>
</gene>
<dbReference type="HOGENOM" id="CLU_1924110_0_0_10"/>
<name>G0J4I9_CYCMS</name>
<evidence type="ECO:0000313" key="1">
    <source>
        <dbReference type="EMBL" id="AEL24654.1"/>
    </source>
</evidence>
<accession>G0J4I9</accession>
<dbReference type="KEGG" id="cmr:Cycma_0882"/>
<evidence type="ECO:0000313" key="2">
    <source>
        <dbReference type="Proteomes" id="UP000001635"/>
    </source>
</evidence>
<keyword evidence="2" id="KW-1185">Reference proteome</keyword>
<organism evidence="1 2">
    <name type="scientific">Cyclobacterium marinum (strain ATCC 25205 / DSM 745 / LMG 13164 / NCIMB 1802)</name>
    <name type="common">Flectobacillus marinus</name>
    <dbReference type="NCBI Taxonomy" id="880070"/>
    <lineage>
        <taxon>Bacteria</taxon>
        <taxon>Pseudomonadati</taxon>
        <taxon>Bacteroidota</taxon>
        <taxon>Cytophagia</taxon>
        <taxon>Cytophagales</taxon>
        <taxon>Cyclobacteriaceae</taxon>
        <taxon>Cyclobacterium</taxon>
    </lineage>
</organism>
<reference evidence="2" key="1">
    <citation type="submission" date="2011-07" db="EMBL/GenBank/DDBJ databases">
        <title>The complete genome of Cyclobacterium marinum DSM 745.</title>
        <authorList>
            <person name="Lucas S."/>
            <person name="Han J."/>
            <person name="Lapidus A."/>
            <person name="Bruce D."/>
            <person name="Goodwin L."/>
            <person name="Pitluck S."/>
            <person name="Peters L."/>
            <person name="Kyrpides N."/>
            <person name="Mavromatis K."/>
            <person name="Ivanova N."/>
            <person name="Ovchinnikova G."/>
            <person name="Chertkov O."/>
            <person name="Detter J.C."/>
            <person name="Tapia R."/>
            <person name="Han C."/>
            <person name="Land M."/>
            <person name="Hauser L."/>
            <person name="Markowitz V."/>
            <person name="Cheng J.-F."/>
            <person name="Hugenholtz P."/>
            <person name="Woyke T."/>
            <person name="Wu D."/>
            <person name="Tindall B."/>
            <person name="Schuetze A."/>
            <person name="Brambilla E."/>
            <person name="Klenk H.-P."/>
            <person name="Eisen J.A."/>
        </authorList>
    </citation>
    <scope>NUCLEOTIDE SEQUENCE [LARGE SCALE GENOMIC DNA]</scope>
    <source>
        <strain evidence="2">ATCC 25205 / DSM 745 / LMG 13164 / NCIMB 1802</strain>
    </source>
</reference>
<protein>
    <submittedName>
        <fullName evidence="1">Uncharacterized protein</fullName>
    </submittedName>
</protein>
<dbReference type="Proteomes" id="UP000001635">
    <property type="component" value="Chromosome"/>
</dbReference>
<sequence>MALKTKNCLRPFSAEFFLFSQGVIHFALRFTYSLDFFGSFLDQAKNEQVEIRITIGESDFVSIVAKKKATIPPKSDCASCIDQGFTALATKMPHLRCFWVGKDLPFVLSKPALIFNSLRACPDLKLAQGLP</sequence>
<dbReference type="EMBL" id="CP002955">
    <property type="protein sequence ID" value="AEL24654.1"/>
    <property type="molecule type" value="Genomic_DNA"/>
</dbReference>
<proteinExistence type="predicted"/>
<dbReference type="AlphaFoldDB" id="G0J4I9"/>